<name>A0A9D2RSD9_9FIRM</name>
<evidence type="ECO:0000313" key="2">
    <source>
        <dbReference type="EMBL" id="HJB12967.1"/>
    </source>
</evidence>
<gene>
    <name evidence="2" type="ORF">H9787_04580</name>
</gene>
<reference evidence="2" key="1">
    <citation type="journal article" date="2021" name="PeerJ">
        <title>Extensive microbial diversity within the chicken gut microbiome revealed by metagenomics and culture.</title>
        <authorList>
            <person name="Gilroy R."/>
            <person name="Ravi A."/>
            <person name="Getino M."/>
            <person name="Pursley I."/>
            <person name="Horton D.L."/>
            <person name="Alikhan N.F."/>
            <person name="Baker D."/>
            <person name="Gharbi K."/>
            <person name="Hall N."/>
            <person name="Watson M."/>
            <person name="Adriaenssens E.M."/>
            <person name="Foster-Nyarko E."/>
            <person name="Jarju S."/>
            <person name="Secka A."/>
            <person name="Antonio M."/>
            <person name="Oren A."/>
            <person name="Chaudhuri R.R."/>
            <person name="La Ragione R."/>
            <person name="Hildebrand F."/>
            <person name="Pallen M.J."/>
        </authorList>
    </citation>
    <scope>NUCLEOTIDE SEQUENCE</scope>
    <source>
        <strain evidence="2">ChiBcec18-1249</strain>
    </source>
</reference>
<dbReference type="EMBL" id="DWZJ01000034">
    <property type="protein sequence ID" value="HJB12967.1"/>
    <property type="molecule type" value="Genomic_DNA"/>
</dbReference>
<evidence type="ECO:0000256" key="1">
    <source>
        <dbReference type="SAM" id="MobiDB-lite"/>
    </source>
</evidence>
<evidence type="ECO:0000313" key="3">
    <source>
        <dbReference type="Proteomes" id="UP000823824"/>
    </source>
</evidence>
<sequence length="64" mass="6718">MRPGKLGEKVISACQKVENAFADTFREKVESGLEKRAETDPADPEEKTAGSGSDGTPTPGNGPQ</sequence>
<organism evidence="2 3">
    <name type="scientific">Candidatus Oscillibacter excrementigallinarum</name>
    <dbReference type="NCBI Taxonomy" id="2838716"/>
    <lineage>
        <taxon>Bacteria</taxon>
        <taxon>Bacillati</taxon>
        <taxon>Bacillota</taxon>
        <taxon>Clostridia</taxon>
        <taxon>Eubacteriales</taxon>
        <taxon>Oscillospiraceae</taxon>
        <taxon>Oscillibacter</taxon>
    </lineage>
</organism>
<dbReference type="AlphaFoldDB" id="A0A9D2RSD9"/>
<protein>
    <submittedName>
        <fullName evidence="2">Uncharacterized protein</fullName>
    </submittedName>
</protein>
<dbReference type="Proteomes" id="UP000823824">
    <property type="component" value="Unassembled WGS sequence"/>
</dbReference>
<accession>A0A9D2RSD9</accession>
<feature type="region of interest" description="Disordered" evidence="1">
    <location>
        <begin position="29"/>
        <end position="64"/>
    </location>
</feature>
<proteinExistence type="predicted"/>
<feature type="compositionally biased region" description="Polar residues" evidence="1">
    <location>
        <begin position="50"/>
        <end position="64"/>
    </location>
</feature>
<feature type="compositionally biased region" description="Basic and acidic residues" evidence="1">
    <location>
        <begin position="29"/>
        <end position="48"/>
    </location>
</feature>
<reference evidence="2" key="2">
    <citation type="submission" date="2021-04" db="EMBL/GenBank/DDBJ databases">
        <authorList>
            <person name="Gilroy R."/>
        </authorList>
    </citation>
    <scope>NUCLEOTIDE SEQUENCE</scope>
    <source>
        <strain evidence="2">ChiBcec18-1249</strain>
    </source>
</reference>
<comment type="caution">
    <text evidence="2">The sequence shown here is derived from an EMBL/GenBank/DDBJ whole genome shotgun (WGS) entry which is preliminary data.</text>
</comment>